<feature type="domain" description="DUF1421" evidence="3">
    <location>
        <begin position="444"/>
        <end position="488"/>
    </location>
</feature>
<evidence type="ECO:0000313" key="5">
    <source>
        <dbReference type="Proteomes" id="UP000008311"/>
    </source>
</evidence>
<dbReference type="EMBL" id="EQ973773">
    <property type="protein sequence ID" value="EEF51950.1"/>
    <property type="molecule type" value="Genomic_DNA"/>
</dbReference>
<accession>B9RAX3</accession>
<keyword evidence="5" id="KW-1185">Reference proteome</keyword>
<evidence type="ECO:0000256" key="1">
    <source>
        <dbReference type="SAM" id="MobiDB-lite"/>
    </source>
</evidence>
<dbReference type="PANTHER" id="PTHR31805">
    <property type="entry name" value="RECEPTOR-LIKE KINASE, PUTATIVE (DUF1421)-RELATED"/>
    <property type="match status" value="1"/>
</dbReference>
<dbReference type="eggNOG" id="ENOG502SHPP">
    <property type="taxonomic scope" value="Eukaryota"/>
</dbReference>
<evidence type="ECO:0000256" key="2">
    <source>
        <dbReference type="SAM" id="SignalP"/>
    </source>
</evidence>
<dbReference type="PANTHER" id="PTHR31805:SF15">
    <property type="entry name" value="DUF1421 DOMAIN-CONTAINING PROTEIN"/>
    <property type="match status" value="1"/>
</dbReference>
<dbReference type="Proteomes" id="UP000008311">
    <property type="component" value="Unassembled WGS sequence"/>
</dbReference>
<keyword evidence="2" id="KW-0732">Signal</keyword>
<dbReference type="InterPro" id="IPR010820">
    <property type="entry name" value="DUF1421"/>
</dbReference>
<protein>
    <recommendedName>
        <fullName evidence="3">DUF1421 domain-containing protein</fullName>
    </recommendedName>
</protein>
<feature type="chain" id="PRO_5002888246" description="DUF1421 domain-containing protein" evidence="2">
    <location>
        <begin position="18"/>
        <end position="488"/>
    </location>
</feature>
<sequence length="488" mass="53687">MFWMLLDILNCFKSWLANNIQGWSSMDHIASNKLSDNEVGTSSNAELISRIDQKLKEHIDILLHSVEYLSARVSQMETRVRQVEISFDGLKESIEFNHGKTDGKLWELENILTEVHGGIKDLRDKQEISEAQVQMAKLQVCKDAQQLEKQNSIVQLSSHTEASSSVSQQSNQPLAIPVVCPQLALAFSSSMSNMPLQNHCPTTPAAPRLATPSASHLHIVAATAPQVPTQLPQNAIPSVSQQEPYYQLPISTPGTSHQQYVPPTQQSQQSLHLHQPYQPPPHLPLNSHPPQLHQVRLPITVVDPRVNSYHPEELPYAPSHGIQKPSQLHDRPHPPQVFDVGSTHRTHGCQPSNFFDSESASANLRGQGLQPRGYDNTGDYYYMPTHSGTSTLKPLQPSLSPPVTTDDLNYSRLPTARTLPHAIPTASAVDGGSSSGGSGNRVPVDDVVDKVVGMGFRRDTVRATVKKLTENGQSVDLNVVLDKLMNNG</sequence>
<dbReference type="InParanoid" id="B9RAX3"/>
<evidence type="ECO:0000259" key="3">
    <source>
        <dbReference type="Pfam" id="PF07223"/>
    </source>
</evidence>
<feature type="compositionally biased region" description="Low complexity" evidence="1">
    <location>
        <begin position="258"/>
        <end position="272"/>
    </location>
</feature>
<feature type="region of interest" description="Disordered" evidence="1">
    <location>
        <begin position="247"/>
        <end position="272"/>
    </location>
</feature>
<organism evidence="4 5">
    <name type="scientific">Ricinus communis</name>
    <name type="common">Castor bean</name>
    <dbReference type="NCBI Taxonomy" id="3988"/>
    <lineage>
        <taxon>Eukaryota</taxon>
        <taxon>Viridiplantae</taxon>
        <taxon>Streptophyta</taxon>
        <taxon>Embryophyta</taxon>
        <taxon>Tracheophyta</taxon>
        <taxon>Spermatophyta</taxon>
        <taxon>Magnoliopsida</taxon>
        <taxon>eudicotyledons</taxon>
        <taxon>Gunneridae</taxon>
        <taxon>Pentapetalae</taxon>
        <taxon>rosids</taxon>
        <taxon>fabids</taxon>
        <taxon>Malpighiales</taxon>
        <taxon>Euphorbiaceae</taxon>
        <taxon>Acalyphoideae</taxon>
        <taxon>Acalypheae</taxon>
        <taxon>Ricinus</taxon>
    </lineage>
</organism>
<dbReference type="AlphaFoldDB" id="B9RAX3"/>
<gene>
    <name evidence="4" type="ORF">RCOM_1509460</name>
</gene>
<feature type="region of interest" description="Disordered" evidence="1">
    <location>
        <begin position="425"/>
        <end position="444"/>
    </location>
</feature>
<proteinExistence type="predicted"/>
<dbReference type="Pfam" id="PF07223">
    <property type="entry name" value="DUF1421"/>
    <property type="match status" value="1"/>
</dbReference>
<feature type="signal peptide" evidence="2">
    <location>
        <begin position="1"/>
        <end position="17"/>
    </location>
</feature>
<reference evidence="5" key="1">
    <citation type="journal article" date="2010" name="Nat. Biotechnol.">
        <title>Draft genome sequence of the oilseed species Ricinus communis.</title>
        <authorList>
            <person name="Chan A.P."/>
            <person name="Crabtree J."/>
            <person name="Zhao Q."/>
            <person name="Lorenzi H."/>
            <person name="Orvis J."/>
            <person name="Puiu D."/>
            <person name="Melake-Berhan A."/>
            <person name="Jones K.M."/>
            <person name="Redman J."/>
            <person name="Chen G."/>
            <person name="Cahoon E.B."/>
            <person name="Gedil M."/>
            <person name="Stanke M."/>
            <person name="Haas B.J."/>
            <person name="Wortman J.R."/>
            <person name="Fraser-Liggett C.M."/>
            <person name="Ravel J."/>
            <person name="Rabinowicz P.D."/>
        </authorList>
    </citation>
    <scope>NUCLEOTIDE SEQUENCE [LARGE SCALE GENOMIC DNA]</scope>
    <source>
        <strain evidence="5">cv. Hale</strain>
    </source>
</reference>
<evidence type="ECO:0000313" key="4">
    <source>
        <dbReference type="EMBL" id="EEF51950.1"/>
    </source>
</evidence>
<feature type="compositionally biased region" description="Polar residues" evidence="1">
    <location>
        <begin position="247"/>
        <end position="257"/>
    </location>
</feature>
<name>B9RAX3_RICCO</name>